<feature type="compositionally biased region" description="Polar residues" evidence="2">
    <location>
        <begin position="306"/>
        <end position="315"/>
    </location>
</feature>
<comment type="similarity">
    <text evidence="1">Belongs to the arrestin family. PalF/RIM8 subfamily.</text>
</comment>
<feature type="region of interest" description="Disordered" evidence="2">
    <location>
        <begin position="622"/>
        <end position="646"/>
    </location>
</feature>
<dbReference type="SMART" id="SM01017">
    <property type="entry name" value="Arrestin_C"/>
    <property type="match status" value="1"/>
</dbReference>
<feature type="compositionally biased region" description="Basic residues" evidence="2">
    <location>
        <begin position="210"/>
        <end position="219"/>
    </location>
</feature>
<dbReference type="EMBL" id="KQ964246">
    <property type="protein sequence ID" value="KXJ95990.1"/>
    <property type="molecule type" value="Genomic_DNA"/>
</dbReference>
<dbReference type="GO" id="GO:0030674">
    <property type="term" value="F:protein-macromolecule adaptor activity"/>
    <property type="evidence" value="ECO:0007669"/>
    <property type="project" value="TreeGrafter"/>
</dbReference>
<dbReference type="InParanoid" id="A0A136JFR8"/>
<evidence type="ECO:0000313" key="4">
    <source>
        <dbReference type="EMBL" id="KXJ95990.1"/>
    </source>
</evidence>
<feature type="region of interest" description="Disordered" evidence="2">
    <location>
        <begin position="755"/>
        <end position="865"/>
    </location>
</feature>
<dbReference type="AlphaFoldDB" id="A0A136JFR8"/>
<evidence type="ECO:0000259" key="3">
    <source>
        <dbReference type="SMART" id="SM01017"/>
    </source>
</evidence>
<proteinExistence type="inferred from homology"/>
<dbReference type="PANTHER" id="PTHR11188:SF161">
    <property type="entry name" value="PH-RESPONSE REGULATOR PROTEIN PALF_RIM8"/>
    <property type="match status" value="1"/>
</dbReference>
<dbReference type="InterPro" id="IPR011021">
    <property type="entry name" value="Arrestin-like_N"/>
</dbReference>
<reference evidence="5" key="1">
    <citation type="submission" date="2016-02" db="EMBL/GenBank/DDBJ databases">
        <title>Draft genome sequence of Microdochium bolleyi, a fungal endophyte of beachgrass.</title>
        <authorList>
            <consortium name="DOE Joint Genome Institute"/>
            <person name="David A.S."/>
            <person name="May G."/>
            <person name="Haridas S."/>
            <person name="Lim J."/>
            <person name="Wang M."/>
            <person name="Labutti K."/>
            <person name="Lipzen A."/>
            <person name="Barry K."/>
            <person name="Grigoriev I.V."/>
        </authorList>
    </citation>
    <scope>NUCLEOTIDE SEQUENCE [LARGE SCALE GENOMIC DNA]</scope>
    <source>
        <strain evidence="5">J235TASD1</strain>
    </source>
</reference>
<feature type="domain" description="Arrestin C-terminal-like" evidence="3">
    <location>
        <begin position="318"/>
        <end position="480"/>
    </location>
</feature>
<gene>
    <name evidence="4" type="ORF">Micbo1qcDRAFT_231132</name>
</gene>
<sequence length="865" mass="92716">MGSDSTRASSVSVDDAPSRPSFFARLAAPLRSRTRNLADFHIRLKEPHRNYAAGDHVRGFVVLSVIKPFRITHLTVALHGHVRAFKNASSAAQLSSIDPGTFSADGSSNYRYHGNGHASLFKDEQVLCGEGRLQPSRFEFEFDLVFPEKGLPSSIDFERGSIAYLLTATITRPTSITPTTTCDTKVSYVEQIDVGLYPAPTERRVVMQTMRRKPKRRRATTSGASPAVRITPSVPEGSEVVSDMDSTRANDNSNSNPNSATEDHVLSSQSVGSQHRSPLNSDIQSEFSGESAVSNNSSGRGGEPSGDSNPGSRVSTADGREINATIEIMKGGSMPGDVVPVRIRVNHNRRLKSMHGVIVTLYRQGRVDYAPPMHMFADLSKEDSERLERDEFYPKSKTGLGGLSLSSAGSCSVFRKDLYQTVNPLIVDPRTLSATINTSIRVPEDVFPSIKGVPGALISFRYYVEVVVDLGGRLAGSASAVTQQSSRLGGGGGMHSSGVASSLNTYDNNSTGWAGSIVDTDHLRREKGVISVATEITIGTTDSARIRKSKSATQPLLAVHPPSTNGDEQYGDGEENGYIWHDDQQPAADLSRTYSRDYPTTPVAYDHPPREAPLPYQQASTSRDTAQYGPEPQTPVYVPRPEMPEHRGLSEKELARRAEQRLLPSQPEPINESFEAGPSAQPIVPAMADAEFPSSLLVASGALGPAHPALTRTSSNVDVAEDGPSAPSLADLSAALPTNPVDDKQELERRRLLEEASAPPEIPEEYGASAAGPSAPPPLHSGTSAAPEYAAAGASPGPSAPPAAMLTSYHSQSPIHNHEINGGPSAPHLGLEQHDPYSARDPMSLFAGPSTSRAEGSEQLPRYER</sequence>
<feature type="compositionally biased region" description="Low complexity" evidence="2">
    <location>
        <begin position="781"/>
        <end position="797"/>
    </location>
</feature>
<dbReference type="InterPro" id="IPR014752">
    <property type="entry name" value="Arrestin-like_C"/>
</dbReference>
<dbReference type="STRING" id="196109.A0A136JFR8"/>
<dbReference type="OrthoDB" id="7785529at2759"/>
<dbReference type="Proteomes" id="UP000070501">
    <property type="component" value="Unassembled WGS sequence"/>
</dbReference>
<evidence type="ECO:0000256" key="2">
    <source>
        <dbReference type="SAM" id="MobiDB-lite"/>
    </source>
</evidence>
<dbReference type="GO" id="GO:0070086">
    <property type="term" value="P:ubiquitin-dependent endocytosis"/>
    <property type="evidence" value="ECO:0007669"/>
    <property type="project" value="TreeGrafter"/>
</dbReference>
<organism evidence="4 5">
    <name type="scientific">Microdochium bolleyi</name>
    <dbReference type="NCBI Taxonomy" id="196109"/>
    <lineage>
        <taxon>Eukaryota</taxon>
        <taxon>Fungi</taxon>
        <taxon>Dikarya</taxon>
        <taxon>Ascomycota</taxon>
        <taxon>Pezizomycotina</taxon>
        <taxon>Sordariomycetes</taxon>
        <taxon>Xylariomycetidae</taxon>
        <taxon>Xylariales</taxon>
        <taxon>Microdochiaceae</taxon>
        <taxon>Microdochium</taxon>
    </lineage>
</organism>
<evidence type="ECO:0000256" key="1">
    <source>
        <dbReference type="ARBA" id="ARBA00037950"/>
    </source>
</evidence>
<name>A0A136JFR8_9PEZI</name>
<accession>A0A136JFR8</accession>
<dbReference type="FunCoup" id="A0A136JFR8">
    <property type="interactions" value="23"/>
</dbReference>
<keyword evidence="5" id="KW-1185">Reference proteome</keyword>
<feature type="compositionally biased region" description="Low complexity" evidence="2">
    <location>
        <begin position="724"/>
        <end position="737"/>
    </location>
</feature>
<protein>
    <recommendedName>
        <fullName evidence="3">Arrestin C-terminal-like domain-containing protein</fullName>
    </recommendedName>
</protein>
<dbReference type="Gene3D" id="2.60.40.640">
    <property type="match status" value="2"/>
</dbReference>
<feature type="region of interest" description="Disordered" evidence="2">
    <location>
        <begin position="716"/>
        <end position="743"/>
    </location>
</feature>
<feature type="compositionally biased region" description="Low complexity" evidence="2">
    <location>
        <begin position="755"/>
        <end position="773"/>
    </location>
</feature>
<dbReference type="InterPro" id="IPR011022">
    <property type="entry name" value="Arrestin_C-like"/>
</dbReference>
<dbReference type="GO" id="GO:0031625">
    <property type="term" value="F:ubiquitin protein ligase binding"/>
    <property type="evidence" value="ECO:0007669"/>
    <property type="project" value="TreeGrafter"/>
</dbReference>
<feature type="compositionally biased region" description="Low complexity" evidence="2">
    <location>
        <begin position="250"/>
        <end position="259"/>
    </location>
</feature>
<dbReference type="InterPro" id="IPR050357">
    <property type="entry name" value="Arrestin_domain-protein"/>
</dbReference>
<dbReference type="Pfam" id="PF02752">
    <property type="entry name" value="Arrestin_C"/>
    <property type="match status" value="1"/>
</dbReference>
<dbReference type="Pfam" id="PF00339">
    <property type="entry name" value="Arrestin_N"/>
    <property type="match status" value="1"/>
</dbReference>
<dbReference type="GO" id="GO:0005829">
    <property type="term" value="C:cytosol"/>
    <property type="evidence" value="ECO:0007669"/>
    <property type="project" value="TreeGrafter"/>
</dbReference>
<evidence type="ECO:0000313" key="5">
    <source>
        <dbReference type="Proteomes" id="UP000070501"/>
    </source>
</evidence>
<feature type="compositionally biased region" description="Polar residues" evidence="2">
    <location>
        <begin position="266"/>
        <end position="298"/>
    </location>
</feature>
<dbReference type="GO" id="GO:0005886">
    <property type="term" value="C:plasma membrane"/>
    <property type="evidence" value="ECO:0007669"/>
    <property type="project" value="TreeGrafter"/>
</dbReference>
<feature type="region of interest" description="Disordered" evidence="2">
    <location>
        <begin position="208"/>
        <end position="317"/>
    </location>
</feature>
<dbReference type="PANTHER" id="PTHR11188">
    <property type="entry name" value="ARRESTIN DOMAIN CONTAINING PROTEIN"/>
    <property type="match status" value="1"/>
</dbReference>